<evidence type="ECO:0000313" key="1">
    <source>
        <dbReference type="EMBL" id="CAB3236231.1"/>
    </source>
</evidence>
<organism evidence="1 2">
    <name type="scientific">Arctia plantaginis</name>
    <name type="common">Wood tiger moth</name>
    <name type="synonym">Phalaena plantaginis</name>
    <dbReference type="NCBI Taxonomy" id="874455"/>
    <lineage>
        <taxon>Eukaryota</taxon>
        <taxon>Metazoa</taxon>
        <taxon>Ecdysozoa</taxon>
        <taxon>Arthropoda</taxon>
        <taxon>Hexapoda</taxon>
        <taxon>Insecta</taxon>
        <taxon>Pterygota</taxon>
        <taxon>Neoptera</taxon>
        <taxon>Endopterygota</taxon>
        <taxon>Lepidoptera</taxon>
        <taxon>Glossata</taxon>
        <taxon>Ditrysia</taxon>
        <taxon>Noctuoidea</taxon>
        <taxon>Erebidae</taxon>
        <taxon>Arctiinae</taxon>
        <taxon>Arctia</taxon>
    </lineage>
</organism>
<reference evidence="1 2" key="1">
    <citation type="submission" date="2020-04" db="EMBL/GenBank/DDBJ databases">
        <authorList>
            <person name="Wallbank WR R."/>
            <person name="Pardo Diaz C."/>
            <person name="Kozak K."/>
            <person name="Martin S."/>
            <person name="Jiggins C."/>
            <person name="Moest M."/>
            <person name="Warren A I."/>
            <person name="Byers J.R.P. K."/>
            <person name="Montejo-Kovacevich G."/>
            <person name="Yen C E."/>
        </authorList>
    </citation>
    <scope>NUCLEOTIDE SEQUENCE [LARGE SCALE GENOMIC DNA]</scope>
</reference>
<dbReference type="Proteomes" id="UP000494256">
    <property type="component" value="Unassembled WGS sequence"/>
</dbReference>
<name>A0A8S0ZRP5_ARCPL</name>
<gene>
    <name evidence="1" type="ORF">APLA_LOCUS7320</name>
</gene>
<evidence type="ECO:0000313" key="2">
    <source>
        <dbReference type="Proteomes" id="UP000494256"/>
    </source>
</evidence>
<accession>A0A8S0ZRP5</accession>
<proteinExistence type="predicted"/>
<comment type="caution">
    <text evidence="1">The sequence shown here is derived from an EMBL/GenBank/DDBJ whole genome shotgun (WGS) entry which is preliminary data.</text>
</comment>
<dbReference type="EMBL" id="CADEBD010000300">
    <property type="protein sequence ID" value="CAB3236231.1"/>
    <property type="molecule type" value="Genomic_DNA"/>
</dbReference>
<protein>
    <submittedName>
        <fullName evidence="1">Uncharacterized protein</fullName>
    </submittedName>
</protein>
<dbReference type="AlphaFoldDB" id="A0A8S0ZRP5"/>
<sequence>MTSKDIEEAEQMRCALSAIADEVQKFQNESLSSNEANDKILHNEKMFNAALVQCKSTLKLKQEQIRFLRQHLKTACVYAKTLSVAKERETASLNNQLNNTRSEYWDLVKQEKDKNKLIHDLQAENETIRDNLRYLNNFIRLGYRGLQNIAKDKLEDFSTLKQLQKIIFFCGQYYADYCNETEKCRQLEQKNRFLNSKLRILESHLEIAMNNQRNSNGNGKCMDMPMKQLPISKRHCCNSVCAVSSESQIGHRCCINMREIQLNRQILVNNNKKIDLTSHLGTVKKLLHDQDTLLKDLKSLSNQINVEL</sequence>